<dbReference type="EMBL" id="KE504179">
    <property type="protein sequence ID" value="EPS97135.1"/>
    <property type="molecule type" value="Genomic_DNA"/>
</dbReference>
<protein>
    <submittedName>
        <fullName evidence="2">Uncharacterized protein</fullName>
    </submittedName>
</protein>
<name>S8F613_FOMSC</name>
<keyword evidence="3" id="KW-1185">Reference proteome</keyword>
<dbReference type="Proteomes" id="UP000015241">
    <property type="component" value="Unassembled WGS sequence"/>
</dbReference>
<evidence type="ECO:0000313" key="3">
    <source>
        <dbReference type="Proteomes" id="UP000015241"/>
    </source>
</evidence>
<organism evidence="2 3">
    <name type="scientific">Fomitopsis schrenkii</name>
    <name type="common">Brown rot fungus</name>
    <dbReference type="NCBI Taxonomy" id="2126942"/>
    <lineage>
        <taxon>Eukaryota</taxon>
        <taxon>Fungi</taxon>
        <taxon>Dikarya</taxon>
        <taxon>Basidiomycota</taxon>
        <taxon>Agaricomycotina</taxon>
        <taxon>Agaricomycetes</taxon>
        <taxon>Polyporales</taxon>
        <taxon>Fomitopsis</taxon>
    </lineage>
</organism>
<dbReference type="AlphaFoldDB" id="S8F613"/>
<reference evidence="2 3" key="1">
    <citation type="journal article" date="2012" name="Science">
        <title>The Paleozoic origin of enzymatic lignin decomposition reconstructed from 31 fungal genomes.</title>
        <authorList>
            <person name="Floudas D."/>
            <person name="Binder M."/>
            <person name="Riley R."/>
            <person name="Barry K."/>
            <person name="Blanchette R.A."/>
            <person name="Henrissat B."/>
            <person name="Martinez A.T."/>
            <person name="Otillar R."/>
            <person name="Spatafora J.W."/>
            <person name="Yadav J.S."/>
            <person name="Aerts A."/>
            <person name="Benoit I."/>
            <person name="Boyd A."/>
            <person name="Carlson A."/>
            <person name="Copeland A."/>
            <person name="Coutinho P.M."/>
            <person name="de Vries R.P."/>
            <person name="Ferreira P."/>
            <person name="Findley K."/>
            <person name="Foster B."/>
            <person name="Gaskell J."/>
            <person name="Glotzer D."/>
            <person name="Gorecki P."/>
            <person name="Heitman J."/>
            <person name="Hesse C."/>
            <person name="Hori C."/>
            <person name="Igarashi K."/>
            <person name="Jurgens J.A."/>
            <person name="Kallen N."/>
            <person name="Kersten P."/>
            <person name="Kohler A."/>
            <person name="Kuees U."/>
            <person name="Kumar T.K.A."/>
            <person name="Kuo A."/>
            <person name="LaButti K."/>
            <person name="Larrondo L.F."/>
            <person name="Lindquist E."/>
            <person name="Ling A."/>
            <person name="Lombard V."/>
            <person name="Lucas S."/>
            <person name="Lundell T."/>
            <person name="Martin R."/>
            <person name="McLaughlin D.J."/>
            <person name="Morgenstern I."/>
            <person name="Morin E."/>
            <person name="Murat C."/>
            <person name="Nagy L.G."/>
            <person name="Nolan M."/>
            <person name="Ohm R.A."/>
            <person name="Patyshakuliyeva A."/>
            <person name="Rokas A."/>
            <person name="Ruiz-Duenas F.J."/>
            <person name="Sabat G."/>
            <person name="Salamov A."/>
            <person name="Samejima M."/>
            <person name="Schmutz J."/>
            <person name="Slot J.C."/>
            <person name="St John F."/>
            <person name="Stenlid J."/>
            <person name="Sun H."/>
            <person name="Sun S."/>
            <person name="Syed K."/>
            <person name="Tsang A."/>
            <person name="Wiebenga A."/>
            <person name="Young D."/>
            <person name="Pisabarro A."/>
            <person name="Eastwood D.C."/>
            <person name="Martin F."/>
            <person name="Cullen D."/>
            <person name="Grigoriev I.V."/>
            <person name="Hibbett D.S."/>
        </authorList>
    </citation>
    <scope>NUCLEOTIDE SEQUENCE</scope>
    <source>
        <strain evidence="3">FP-58527</strain>
    </source>
</reference>
<dbReference type="InParanoid" id="S8F613"/>
<proteinExistence type="predicted"/>
<accession>S8F613</accession>
<dbReference type="HOGENOM" id="CLU_2960774_0_0_1"/>
<sequence>MPGTSACTHAERSASASGVPMKRLVKRPGSRPLWRLERGFGEREYLGEDSKMSRIRHCD</sequence>
<feature type="region of interest" description="Disordered" evidence="1">
    <location>
        <begin position="1"/>
        <end position="24"/>
    </location>
</feature>
<evidence type="ECO:0000256" key="1">
    <source>
        <dbReference type="SAM" id="MobiDB-lite"/>
    </source>
</evidence>
<gene>
    <name evidence="2" type="ORF">FOMPIDRAFT_1025144</name>
</gene>
<evidence type="ECO:0000313" key="2">
    <source>
        <dbReference type="EMBL" id="EPS97135.1"/>
    </source>
</evidence>